<name>A0A9P6T755_9BASI</name>
<dbReference type="AlphaFoldDB" id="A0A9P6T755"/>
<organism evidence="1 2">
    <name type="scientific">Cronartium quercuum f. sp. fusiforme G11</name>
    <dbReference type="NCBI Taxonomy" id="708437"/>
    <lineage>
        <taxon>Eukaryota</taxon>
        <taxon>Fungi</taxon>
        <taxon>Dikarya</taxon>
        <taxon>Basidiomycota</taxon>
        <taxon>Pucciniomycotina</taxon>
        <taxon>Pucciniomycetes</taxon>
        <taxon>Pucciniales</taxon>
        <taxon>Coleosporiaceae</taxon>
        <taxon>Cronartium</taxon>
    </lineage>
</organism>
<protein>
    <submittedName>
        <fullName evidence="1">Uncharacterized protein</fullName>
    </submittedName>
</protein>
<evidence type="ECO:0000313" key="1">
    <source>
        <dbReference type="EMBL" id="KAG0141561.1"/>
    </source>
</evidence>
<dbReference type="Proteomes" id="UP000886653">
    <property type="component" value="Unassembled WGS sequence"/>
</dbReference>
<comment type="caution">
    <text evidence="1">The sequence shown here is derived from an EMBL/GenBank/DDBJ whole genome shotgun (WGS) entry which is preliminary data.</text>
</comment>
<proteinExistence type="predicted"/>
<accession>A0A9P6T755</accession>
<sequence length="70" mass="7818">MTALHKIHSATLAFLIKEFISSKGPEYDLSQPDVAEKLINKVYDKYFTGESICNAKAAQDGALYNLLLRL</sequence>
<dbReference type="EMBL" id="MU167381">
    <property type="protein sequence ID" value="KAG0141561.1"/>
    <property type="molecule type" value="Genomic_DNA"/>
</dbReference>
<gene>
    <name evidence="1" type="ORF">CROQUDRAFT_98626</name>
</gene>
<reference evidence="1" key="1">
    <citation type="submission" date="2013-11" db="EMBL/GenBank/DDBJ databases">
        <title>Genome sequence of the fusiform rust pathogen reveals effectors for host alternation and coevolution with pine.</title>
        <authorList>
            <consortium name="DOE Joint Genome Institute"/>
            <person name="Smith K."/>
            <person name="Pendleton A."/>
            <person name="Kubisiak T."/>
            <person name="Anderson C."/>
            <person name="Salamov A."/>
            <person name="Aerts A."/>
            <person name="Riley R."/>
            <person name="Clum A."/>
            <person name="Lindquist E."/>
            <person name="Ence D."/>
            <person name="Campbell M."/>
            <person name="Kronenberg Z."/>
            <person name="Feau N."/>
            <person name="Dhillon B."/>
            <person name="Hamelin R."/>
            <person name="Burleigh J."/>
            <person name="Smith J."/>
            <person name="Yandell M."/>
            <person name="Nelson C."/>
            <person name="Grigoriev I."/>
            <person name="Davis J."/>
        </authorList>
    </citation>
    <scope>NUCLEOTIDE SEQUENCE</scope>
    <source>
        <strain evidence="1">G11</strain>
    </source>
</reference>
<keyword evidence="2" id="KW-1185">Reference proteome</keyword>
<evidence type="ECO:0000313" key="2">
    <source>
        <dbReference type="Proteomes" id="UP000886653"/>
    </source>
</evidence>